<dbReference type="EMBL" id="HG710189">
    <property type="protein sequence ID" value="CDJ45751.1"/>
    <property type="molecule type" value="Genomic_DNA"/>
</dbReference>
<reference evidence="1" key="2">
    <citation type="submission" date="2013-10" db="EMBL/GenBank/DDBJ databases">
        <authorList>
            <person name="Aslett M."/>
        </authorList>
    </citation>
    <scope>NUCLEOTIDE SEQUENCE [LARGE SCALE GENOMIC DNA]</scope>
    <source>
        <strain evidence="1">Houghton</strain>
    </source>
</reference>
<name>U6L6F9_9EIME</name>
<reference evidence="1" key="1">
    <citation type="submission" date="2013-10" db="EMBL/GenBank/DDBJ databases">
        <title>Genomic analysis of the causative agents of coccidiosis in chickens.</title>
        <authorList>
            <person name="Reid A.J."/>
            <person name="Blake D."/>
            <person name="Billington K."/>
            <person name="Browne H."/>
            <person name="Dunn M."/>
            <person name="Hung S."/>
            <person name="Kawahara F."/>
            <person name="Miranda-Saavedra D."/>
            <person name="Mourier T."/>
            <person name="Nagra H."/>
            <person name="Otto T.D."/>
            <person name="Rawlings N."/>
            <person name="Sanchez A."/>
            <person name="Sanders M."/>
            <person name="Subramaniam C."/>
            <person name="Tay Y."/>
            <person name="Dear P."/>
            <person name="Doerig C."/>
            <person name="Gruber A."/>
            <person name="Parkinson J."/>
            <person name="Shirley M."/>
            <person name="Wan K.L."/>
            <person name="Berriman M."/>
            <person name="Tomley F."/>
            <person name="Pain A."/>
        </authorList>
    </citation>
    <scope>NUCLEOTIDE SEQUENCE [LARGE SCALE GENOMIC DNA]</scope>
    <source>
        <strain evidence="1">Houghton</strain>
    </source>
</reference>
<proteinExistence type="predicted"/>
<protein>
    <submittedName>
        <fullName evidence="1">Uncharacterized protein</fullName>
    </submittedName>
</protein>
<dbReference type="AlphaFoldDB" id="U6L6F9"/>
<accession>U6L6F9</accession>
<organism evidence="1 2">
    <name type="scientific">Eimeria brunetti</name>
    <dbReference type="NCBI Taxonomy" id="51314"/>
    <lineage>
        <taxon>Eukaryota</taxon>
        <taxon>Sar</taxon>
        <taxon>Alveolata</taxon>
        <taxon>Apicomplexa</taxon>
        <taxon>Conoidasida</taxon>
        <taxon>Coccidia</taxon>
        <taxon>Eucoccidiorida</taxon>
        <taxon>Eimeriorina</taxon>
        <taxon>Eimeriidae</taxon>
        <taxon>Eimeria</taxon>
    </lineage>
</organism>
<evidence type="ECO:0000313" key="1">
    <source>
        <dbReference type="EMBL" id="CDJ45751.1"/>
    </source>
</evidence>
<sequence length="432" mass="47580">MARPTHKSLEPLSRGYLPGTRPLSVEEYECLATTHPYAVKHLVTKKGPPVLYGDAVTRLPAARVHSRTDAANGLEAENPCFGLGNAIQAKRFLVPDEHLRVRRNAAHTNARKEETKVHCVYTGRNGVDMNSYTSQMHSNEHHQAYNPEQSAADPVGEHQPASKLSRFPALDGPSIRHQSPQECDCYPSGDTEEHGGLCLHDGAAVPSPDHYCAGKVRQSKLHPCQCSVTCAGCSEQGVACSKGFIQLHSAKRPCPVHHNAQASSSSIMPLLATSPIGRHEDKLRDGESSPDAHYSGSYKIKRRSSVVLKNKGDEKSLTGRTYRRLPHRCESGPEDNLINVKRLSGEHYRHGLRRGKYNPLSPVKQSSQQCRKFSETNFEFQDVRYPGPDSPGIEAFLSENTGMKTHKLGLRGNTMLAGSETAFTLAKRVCIR</sequence>
<dbReference type="OrthoDB" id="10570504at2759"/>
<keyword evidence="2" id="KW-1185">Reference proteome</keyword>
<evidence type="ECO:0000313" key="2">
    <source>
        <dbReference type="Proteomes" id="UP000030750"/>
    </source>
</evidence>
<dbReference type="Proteomes" id="UP000030750">
    <property type="component" value="Unassembled WGS sequence"/>
</dbReference>
<gene>
    <name evidence="1" type="ORF">EBH_0061520</name>
</gene>
<dbReference type="VEuPathDB" id="ToxoDB:EBH_0061520"/>